<feature type="chain" id="PRO_5037412160" description="Cuticle protein" evidence="2">
    <location>
        <begin position="17"/>
        <end position="154"/>
    </location>
</feature>
<comment type="caution">
    <text evidence="3">The sequence shown here is derived from an EMBL/GenBank/DDBJ whole genome shotgun (WGS) entry which is preliminary data.</text>
</comment>
<name>A0A921ZFS6_MANSE</name>
<keyword evidence="2" id="KW-0732">Signal</keyword>
<organism evidence="3 4">
    <name type="scientific">Manduca sexta</name>
    <name type="common">Tobacco hawkmoth</name>
    <name type="synonym">Tobacco hornworm</name>
    <dbReference type="NCBI Taxonomy" id="7130"/>
    <lineage>
        <taxon>Eukaryota</taxon>
        <taxon>Metazoa</taxon>
        <taxon>Ecdysozoa</taxon>
        <taxon>Arthropoda</taxon>
        <taxon>Hexapoda</taxon>
        <taxon>Insecta</taxon>
        <taxon>Pterygota</taxon>
        <taxon>Neoptera</taxon>
        <taxon>Endopterygota</taxon>
        <taxon>Lepidoptera</taxon>
        <taxon>Glossata</taxon>
        <taxon>Ditrysia</taxon>
        <taxon>Bombycoidea</taxon>
        <taxon>Sphingidae</taxon>
        <taxon>Sphinginae</taxon>
        <taxon>Sphingini</taxon>
        <taxon>Manduca</taxon>
    </lineage>
</organism>
<dbReference type="Proteomes" id="UP000791440">
    <property type="component" value="Unassembled WGS sequence"/>
</dbReference>
<evidence type="ECO:0000313" key="4">
    <source>
        <dbReference type="Proteomes" id="UP000791440"/>
    </source>
</evidence>
<evidence type="ECO:0000313" key="3">
    <source>
        <dbReference type="EMBL" id="KAG6457137.1"/>
    </source>
</evidence>
<evidence type="ECO:0000256" key="2">
    <source>
        <dbReference type="SAM" id="SignalP"/>
    </source>
</evidence>
<accession>A0A921ZFS6</accession>
<proteinExistence type="predicted"/>
<evidence type="ECO:0008006" key="5">
    <source>
        <dbReference type="Google" id="ProtNLM"/>
    </source>
</evidence>
<reference evidence="3" key="2">
    <citation type="submission" date="2020-12" db="EMBL/GenBank/DDBJ databases">
        <authorList>
            <person name="Kanost M."/>
        </authorList>
    </citation>
    <scope>NUCLEOTIDE SEQUENCE</scope>
</reference>
<feature type="region of interest" description="Disordered" evidence="1">
    <location>
        <begin position="120"/>
        <end position="154"/>
    </location>
</feature>
<gene>
    <name evidence="3" type="ORF">O3G_MSEX010144</name>
</gene>
<keyword evidence="4" id="KW-1185">Reference proteome</keyword>
<evidence type="ECO:0000256" key="1">
    <source>
        <dbReference type="SAM" id="MobiDB-lite"/>
    </source>
</evidence>
<dbReference type="EMBL" id="JH668535">
    <property type="protein sequence ID" value="KAG6457137.1"/>
    <property type="molecule type" value="Genomic_DNA"/>
</dbReference>
<dbReference type="AlphaFoldDB" id="A0A921ZFS6"/>
<feature type="compositionally biased region" description="Polar residues" evidence="1">
    <location>
        <begin position="130"/>
        <end position="143"/>
    </location>
</feature>
<protein>
    <recommendedName>
        <fullName evidence="5">Cuticle protein</fullName>
    </recommendedName>
</protein>
<feature type="signal peptide" evidence="2">
    <location>
        <begin position="1"/>
        <end position="16"/>
    </location>
</feature>
<reference evidence="3" key="1">
    <citation type="journal article" date="2016" name="Insect Biochem. Mol. Biol.">
        <title>Multifaceted biological insights from a draft genome sequence of the tobacco hornworm moth, Manduca sexta.</title>
        <authorList>
            <person name="Kanost M.R."/>
            <person name="Arrese E.L."/>
            <person name="Cao X."/>
            <person name="Chen Y.R."/>
            <person name="Chellapilla S."/>
            <person name="Goldsmith M.R."/>
            <person name="Grosse-Wilde E."/>
            <person name="Heckel D.G."/>
            <person name="Herndon N."/>
            <person name="Jiang H."/>
            <person name="Papanicolaou A."/>
            <person name="Qu J."/>
            <person name="Soulages J.L."/>
            <person name="Vogel H."/>
            <person name="Walters J."/>
            <person name="Waterhouse R.M."/>
            <person name="Ahn S.J."/>
            <person name="Almeida F.C."/>
            <person name="An C."/>
            <person name="Aqrawi P."/>
            <person name="Bretschneider A."/>
            <person name="Bryant W.B."/>
            <person name="Bucks S."/>
            <person name="Chao H."/>
            <person name="Chevignon G."/>
            <person name="Christen J.M."/>
            <person name="Clarke D.F."/>
            <person name="Dittmer N.T."/>
            <person name="Ferguson L.C.F."/>
            <person name="Garavelou S."/>
            <person name="Gordon K.H.J."/>
            <person name="Gunaratna R.T."/>
            <person name="Han Y."/>
            <person name="Hauser F."/>
            <person name="He Y."/>
            <person name="Heidel-Fischer H."/>
            <person name="Hirsh A."/>
            <person name="Hu Y."/>
            <person name="Jiang H."/>
            <person name="Kalra D."/>
            <person name="Klinner C."/>
            <person name="Konig C."/>
            <person name="Kovar C."/>
            <person name="Kroll A.R."/>
            <person name="Kuwar S.S."/>
            <person name="Lee S.L."/>
            <person name="Lehman R."/>
            <person name="Li K."/>
            <person name="Li Z."/>
            <person name="Liang H."/>
            <person name="Lovelace S."/>
            <person name="Lu Z."/>
            <person name="Mansfield J.H."/>
            <person name="McCulloch K.J."/>
            <person name="Mathew T."/>
            <person name="Morton B."/>
            <person name="Muzny D.M."/>
            <person name="Neunemann D."/>
            <person name="Ongeri F."/>
            <person name="Pauchet Y."/>
            <person name="Pu L.L."/>
            <person name="Pyrousis I."/>
            <person name="Rao X.J."/>
            <person name="Redding A."/>
            <person name="Roesel C."/>
            <person name="Sanchez-Gracia A."/>
            <person name="Schaack S."/>
            <person name="Shukla A."/>
            <person name="Tetreau G."/>
            <person name="Wang Y."/>
            <person name="Xiong G.H."/>
            <person name="Traut W."/>
            <person name="Walsh T.K."/>
            <person name="Worley K.C."/>
            <person name="Wu D."/>
            <person name="Wu W."/>
            <person name="Wu Y.Q."/>
            <person name="Zhang X."/>
            <person name="Zou Z."/>
            <person name="Zucker H."/>
            <person name="Briscoe A.D."/>
            <person name="Burmester T."/>
            <person name="Clem R.J."/>
            <person name="Feyereisen R."/>
            <person name="Grimmelikhuijzen C.J.P."/>
            <person name="Hamodrakas S.J."/>
            <person name="Hansson B.S."/>
            <person name="Huguet E."/>
            <person name="Jermiin L.S."/>
            <person name="Lan Q."/>
            <person name="Lehman H.K."/>
            <person name="Lorenzen M."/>
            <person name="Merzendorfer H."/>
            <person name="Michalopoulos I."/>
            <person name="Morton D.B."/>
            <person name="Muthukrishnan S."/>
            <person name="Oakeshott J.G."/>
            <person name="Palmer W."/>
            <person name="Park Y."/>
            <person name="Passarelli A.L."/>
            <person name="Rozas J."/>
            <person name="Schwartz L.M."/>
            <person name="Smith W."/>
            <person name="Southgate A."/>
            <person name="Vilcinskas A."/>
            <person name="Vogt R."/>
            <person name="Wang P."/>
            <person name="Werren J."/>
            <person name="Yu X.Q."/>
            <person name="Zhou J.J."/>
            <person name="Brown S.J."/>
            <person name="Scherer S.E."/>
            <person name="Richards S."/>
            <person name="Blissard G.W."/>
        </authorList>
    </citation>
    <scope>NUCLEOTIDE SEQUENCE</scope>
</reference>
<sequence length="154" mass="17389">MMYFLFILVLIASSEAFFLKWGSDTSTQIQPQRTWVQPMAPNVSPVTRYQFTYNPYDSRKVYQMQPSQYTQQEIPMQQNMAPIPISIPAGASLTPVSLQHVQLVPCMCPVAPEEAEQLLEQNGPRPYGAQTYSQTYPVAQQTPAAPESDKITKQ</sequence>